<dbReference type="EMBL" id="CAJVPS010001671">
    <property type="protein sequence ID" value="CAG8546684.1"/>
    <property type="molecule type" value="Genomic_DNA"/>
</dbReference>
<dbReference type="InterPro" id="IPR015915">
    <property type="entry name" value="Kelch-typ_b-propeller"/>
</dbReference>
<dbReference type="OrthoDB" id="10250130at2759"/>
<gene>
    <name evidence="1" type="ORF">ALEPTO_LOCUS5673</name>
</gene>
<feature type="non-terminal residue" evidence="1">
    <location>
        <position position="163"/>
    </location>
</feature>
<keyword evidence="2" id="KW-1185">Reference proteome</keyword>
<comment type="caution">
    <text evidence="1">The sequence shown here is derived from an EMBL/GenBank/DDBJ whole genome shotgun (WGS) entry which is preliminary data.</text>
</comment>
<reference evidence="1" key="1">
    <citation type="submission" date="2021-06" db="EMBL/GenBank/DDBJ databases">
        <authorList>
            <person name="Kallberg Y."/>
            <person name="Tangrot J."/>
            <person name="Rosling A."/>
        </authorList>
    </citation>
    <scope>NUCLEOTIDE SEQUENCE</scope>
    <source>
        <strain evidence="1">FL130A</strain>
    </source>
</reference>
<dbReference type="Proteomes" id="UP000789508">
    <property type="component" value="Unassembled WGS sequence"/>
</dbReference>
<name>A0A9N9AVV8_9GLOM</name>
<dbReference type="SUPFAM" id="SSF50965">
    <property type="entry name" value="Galactose oxidase, central domain"/>
    <property type="match status" value="1"/>
</dbReference>
<dbReference type="AlphaFoldDB" id="A0A9N9AVV8"/>
<accession>A0A9N9AVV8</accession>
<sequence length="163" mass="17473">MTLTTVTTTRNRTHSSIRAIKLVKGHLSFLLTLLIFSNITTITINAQGLDNIPLLAAHSAAMVKNNMVIFGGIEISNGIGDIYNNYSVGGTNQLYVWNADAHQWSAPKVQGSIPLAQKFAPAVTTQSDNIIMVQLTNANSAAESLVKLDTSGWTWVTAPPAPP</sequence>
<dbReference type="InterPro" id="IPR011043">
    <property type="entry name" value="Gal_Oxase/kelch_b-propeller"/>
</dbReference>
<evidence type="ECO:0000313" key="1">
    <source>
        <dbReference type="EMBL" id="CAG8546684.1"/>
    </source>
</evidence>
<proteinExistence type="predicted"/>
<evidence type="ECO:0000313" key="2">
    <source>
        <dbReference type="Proteomes" id="UP000789508"/>
    </source>
</evidence>
<protein>
    <submittedName>
        <fullName evidence="1">6578_t:CDS:1</fullName>
    </submittedName>
</protein>
<dbReference type="Gene3D" id="2.120.10.80">
    <property type="entry name" value="Kelch-type beta propeller"/>
    <property type="match status" value="1"/>
</dbReference>
<organism evidence="1 2">
    <name type="scientific">Ambispora leptoticha</name>
    <dbReference type="NCBI Taxonomy" id="144679"/>
    <lineage>
        <taxon>Eukaryota</taxon>
        <taxon>Fungi</taxon>
        <taxon>Fungi incertae sedis</taxon>
        <taxon>Mucoromycota</taxon>
        <taxon>Glomeromycotina</taxon>
        <taxon>Glomeromycetes</taxon>
        <taxon>Archaeosporales</taxon>
        <taxon>Ambisporaceae</taxon>
        <taxon>Ambispora</taxon>
    </lineage>
</organism>